<accession>A0ABN6R1A5</accession>
<evidence type="ECO:0000313" key="2">
    <source>
        <dbReference type="Proteomes" id="UP001059597"/>
    </source>
</evidence>
<protein>
    <submittedName>
        <fullName evidence="1">Uncharacterized protein</fullName>
    </submittedName>
</protein>
<dbReference type="Proteomes" id="UP001059597">
    <property type="component" value="Chromosome"/>
</dbReference>
<keyword evidence="2" id="KW-1185">Reference proteome</keyword>
<proteinExistence type="predicted"/>
<organism evidence="1 2">
    <name type="scientific">Streptomyces nigrescens</name>
    <dbReference type="NCBI Taxonomy" id="1920"/>
    <lineage>
        <taxon>Bacteria</taxon>
        <taxon>Bacillati</taxon>
        <taxon>Actinomycetota</taxon>
        <taxon>Actinomycetes</taxon>
        <taxon>Kitasatosporales</taxon>
        <taxon>Streptomycetaceae</taxon>
        <taxon>Streptomyces</taxon>
    </lineage>
</organism>
<evidence type="ECO:0000313" key="1">
    <source>
        <dbReference type="EMBL" id="BDM70880.1"/>
    </source>
</evidence>
<name>A0ABN6R1A5_STRNI</name>
<sequence length="84" mass="9063">MREEGAQGERVGEHVGRQLCGQLLGFDGEVRALCHVRDEVGALGTGHRRHQDMTDVGGVDEVLGGRGQDQARCQPLAGAWKADR</sequence>
<gene>
    <name evidence="1" type="ORF">HEK616_43670</name>
</gene>
<reference evidence="1" key="1">
    <citation type="submission" date="2022-06" db="EMBL/GenBank/DDBJ databases">
        <title>Complete genome sequence of Streptomyces nigrescens HEK616.</title>
        <authorList>
            <person name="Asamizu S."/>
            <person name="Onaka H."/>
        </authorList>
    </citation>
    <scope>NUCLEOTIDE SEQUENCE</scope>
    <source>
        <strain evidence="1">HEK616</strain>
    </source>
</reference>
<dbReference type="EMBL" id="AP026073">
    <property type="protein sequence ID" value="BDM70880.1"/>
    <property type="molecule type" value="Genomic_DNA"/>
</dbReference>